<protein>
    <recommendedName>
        <fullName evidence="2">GPI ethanolamine phosphate transferase 2 C-terminal domain-containing protein</fullName>
    </recommendedName>
</protein>
<dbReference type="GO" id="GO:0051267">
    <property type="term" value="F:CP2 mannose-ethanolamine phosphotransferase activity"/>
    <property type="evidence" value="ECO:0007669"/>
    <property type="project" value="TreeGrafter"/>
</dbReference>
<dbReference type="InterPro" id="IPR039527">
    <property type="entry name" value="PIGG/GPI7"/>
</dbReference>
<proteinExistence type="predicted"/>
<dbReference type="PANTHER" id="PTHR23072">
    <property type="entry name" value="PHOSPHATIDYLINOSITOL GLYCAN-RELATED"/>
    <property type="match status" value="1"/>
</dbReference>
<dbReference type="AlphaFoldDB" id="A0A8T0WYX6"/>
<name>A0A8T0WYX6_PANVG</name>
<evidence type="ECO:0000313" key="3">
    <source>
        <dbReference type="EMBL" id="KAG2654482.1"/>
    </source>
</evidence>
<gene>
    <name evidence="3" type="ORF">PVAP13_1NG523200</name>
</gene>
<keyword evidence="1" id="KW-0812">Transmembrane</keyword>
<dbReference type="PANTHER" id="PTHR23072:SF0">
    <property type="entry name" value="GPI ETHANOLAMINE PHOSPHATE TRANSFERASE 2"/>
    <property type="match status" value="1"/>
</dbReference>
<evidence type="ECO:0000259" key="2">
    <source>
        <dbReference type="Pfam" id="PF19316"/>
    </source>
</evidence>
<dbReference type="GO" id="GO:0005789">
    <property type="term" value="C:endoplasmic reticulum membrane"/>
    <property type="evidence" value="ECO:0007669"/>
    <property type="project" value="TreeGrafter"/>
</dbReference>
<feature type="non-terminal residue" evidence="3">
    <location>
        <position position="111"/>
    </location>
</feature>
<feature type="transmembrane region" description="Helical" evidence="1">
    <location>
        <begin position="6"/>
        <end position="22"/>
    </location>
</feature>
<feature type="transmembrane region" description="Helical" evidence="1">
    <location>
        <begin position="43"/>
        <end position="63"/>
    </location>
</feature>
<evidence type="ECO:0000313" key="4">
    <source>
        <dbReference type="Proteomes" id="UP000823388"/>
    </source>
</evidence>
<keyword evidence="1" id="KW-1133">Transmembrane helix</keyword>
<evidence type="ECO:0000256" key="1">
    <source>
        <dbReference type="SAM" id="Phobius"/>
    </source>
</evidence>
<dbReference type="GO" id="GO:0006506">
    <property type="term" value="P:GPI anchor biosynthetic process"/>
    <property type="evidence" value="ECO:0007669"/>
    <property type="project" value="InterPro"/>
</dbReference>
<sequence>MFIITYGSPLMLYLGMVVYISMKDISTQHLWSNILDKMITMPCLLPLLINSVTLTSYTIVLLLMKNHLFVWSVFSPKYLYVCAATVCTYVGVFVIAMTAVYTCAVFSFRAR</sequence>
<feature type="transmembrane region" description="Helical" evidence="1">
    <location>
        <begin position="78"/>
        <end position="108"/>
    </location>
</feature>
<keyword evidence="4" id="KW-1185">Reference proteome</keyword>
<comment type="caution">
    <text evidence="3">The sequence shown here is derived from an EMBL/GenBank/DDBJ whole genome shotgun (WGS) entry which is preliminary data.</text>
</comment>
<dbReference type="Pfam" id="PF19316">
    <property type="entry name" value="PIGO_PIGG"/>
    <property type="match status" value="1"/>
</dbReference>
<reference evidence="3" key="1">
    <citation type="submission" date="2020-05" db="EMBL/GenBank/DDBJ databases">
        <title>WGS assembly of Panicum virgatum.</title>
        <authorList>
            <person name="Lovell J.T."/>
            <person name="Jenkins J."/>
            <person name="Shu S."/>
            <person name="Juenger T.E."/>
            <person name="Schmutz J."/>
        </authorList>
    </citation>
    <scope>NUCLEOTIDE SEQUENCE</scope>
    <source>
        <strain evidence="3">AP13</strain>
    </source>
</reference>
<keyword evidence="1" id="KW-0472">Membrane</keyword>
<organism evidence="3 4">
    <name type="scientific">Panicum virgatum</name>
    <name type="common">Blackwell switchgrass</name>
    <dbReference type="NCBI Taxonomy" id="38727"/>
    <lineage>
        <taxon>Eukaryota</taxon>
        <taxon>Viridiplantae</taxon>
        <taxon>Streptophyta</taxon>
        <taxon>Embryophyta</taxon>
        <taxon>Tracheophyta</taxon>
        <taxon>Spermatophyta</taxon>
        <taxon>Magnoliopsida</taxon>
        <taxon>Liliopsida</taxon>
        <taxon>Poales</taxon>
        <taxon>Poaceae</taxon>
        <taxon>PACMAD clade</taxon>
        <taxon>Panicoideae</taxon>
        <taxon>Panicodae</taxon>
        <taxon>Paniceae</taxon>
        <taxon>Panicinae</taxon>
        <taxon>Panicum</taxon>
        <taxon>Panicum sect. Hiantes</taxon>
    </lineage>
</organism>
<dbReference type="Proteomes" id="UP000823388">
    <property type="component" value="Chromosome 1N"/>
</dbReference>
<feature type="domain" description="GPI ethanolamine phosphate transferase 2 C-terminal" evidence="2">
    <location>
        <begin position="52"/>
        <end position="102"/>
    </location>
</feature>
<dbReference type="EMBL" id="CM029038">
    <property type="protein sequence ID" value="KAG2654482.1"/>
    <property type="molecule type" value="Genomic_DNA"/>
</dbReference>
<accession>A0A8T0WYX6</accession>
<dbReference type="InterPro" id="IPR045687">
    <property type="entry name" value="PIGG/GPI7_C"/>
</dbReference>